<keyword evidence="2" id="KW-0540">Nuclease</keyword>
<organism evidence="5 6">
    <name type="scientific">Candidatus Wolfebacteria bacterium CG_4_10_14_0_8_um_filter_37_11</name>
    <dbReference type="NCBI Taxonomy" id="1975062"/>
    <lineage>
        <taxon>Bacteria</taxon>
        <taxon>Candidatus Wolfeibacteriota</taxon>
    </lineage>
</organism>
<dbReference type="AlphaFoldDB" id="A0A2M7Q7L3"/>
<evidence type="ECO:0000256" key="4">
    <source>
        <dbReference type="ARBA" id="ARBA00024207"/>
    </source>
</evidence>
<dbReference type="NCBIfam" id="NF047751">
    <property type="entry name" value="HepT_toxin"/>
    <property type="match status" value="1"/>
</dbReference>
<accession>A0A2M7Q7L3</accession>
<dbReference type="Pfam" id="PF01934">
    <property type="entry name" value="HepT-like"/>
    <property type="match status" value="1"/>
</dbReference>
<keyword evidence="3" id="KW-0378">Hydrolase</keyword>
<keyword evidence="1" id="KW-1277">Toxin-antitoxin system</keyword>
<dbReference type="InterPro" id="IPR008201">
    <property type="entry name" value="HepT-like"/>
</dbReference>
<evidence type="ECO:0000256" key="3">
    <source>
        <dbReference type="ARBA" id="ARBA00022801"/>
    </source>
</evidence>
<proteinExistence type="inferred from homology"/>
<sequence length="144" mass="16761">MINKELVQRKITLIQEDLANFSSFAQYSFDEIAKDYIKQAATERFLERVVNRAIDINQHLIAELATEKTSVPLTYTDTFLRLVDFAIYPKNFASEISKSAGTRNKLTHEYNTTDPDKIYSSIGDCLRDYHQYCDYILKFLENVN</sequence>
<evidence type="ECO:0000256" key="2">
    <source>
        <dbReference type="ARBA" id="ARBA00022722"/>
    </source>
</evidence>
<dbReference type="PANTHER" id="PTHR33397:SF3">
    <property type="entry name" value="MRNA NUCLEASE HEPT"/>
    <property type="match status" value="1"/>
</dbReference>
<dbReference type="GO" id="GO:0016787">
    <property type="term" value="F:hydrolase activity"/>
    <property type="evidence" value="ECO:0007669"/>
    <property type="project" value="UniProtKB-KW"/>
</dbReference>
<evidence type="ECO:0000313" key="6">
    <source>
        <dbReference type="Proteomes" id="UP000230363"/>
    </source>
</evidence>
<dbReference type="EMBL" id="PFKZ01000070">
    <property type="protein sequence ID" value="PIY59431.1"/>
    <property type="molecule type" value="Genomic_DNA"/>
</dbReference>
<protein>
    <recommendedName>
        <fullName evidence="7">DUF86 domain-containing protein</fullName>
    </recommendedName>
</protein>
<reference evidence="6" key="1">
    <citation type="submission" date="2017-09" db="EMBL/GenBank/DDBJ databases">
        <title>Depth-based differentiation of microbial function through sediment-hosted aquifers and enrichment of novel symbionts in the deep terrestrial subsurface.</title>
        <authorList>
            <person name="Probst A.J."/>
            <person name="Ladd B."/>
            <person name="Jarett J.K."/>
            <person name="Geller-Mcgrath D.E."/>
            <person name="Sieber C.M.K."/>
            <person name="Emerson J.B."/>
            <person name="Anantharaman K."/>
            <person name="Thomas B.C."/>
            <person name="Malmstrom R."/>
            <person name="Stieglmeier M."/>
            <person name="Klingl A."/>
            <person name="Woyke T."/>
            <person name="Ryan C.M."/>
            <person name="Banfield J.F."/>
        </authorList>
    </citation>
    <scope>NUCLEOTIDE SEQUENCE [LARGE SCALE GENOMIC DNA]</scope>
</reference>
<dbReference type="InterPro" id="IPR052379">
    <property type="entry name" value="Type_VII_TA_RNase"/>
</dbReference>
<evidence type="ECO:0000313" key="5">
    <source>
        <dbReference type="EMBL" id="PIY59431.1"/>
    </source>
</evidence>
<dbReference type="GO" id="GO:0110001">
    <property type="term" value="C:toxin-antitoxin complex"/>
    <property type="evidence" value="ECO:0007669"/>
    <property type="project" value="InterPro"/>
</dbReference>
<comment type="similarity">
    <text evidence="4">Belongs to the HepT RNase toxin family.</text>
</comment>
<gene>
    <name evidence="5" type="ORF">COY96_01855</name>
</gene>
<evidence type="ECO:0000256" key="1">
    <source>
        <dbReference type="ARBA" id="ARBA00022649"/>
    </source>
</evidence>
<comment type="caution">
    <text evidence="5">The sequence shown here is derived from an EMBL/GenBank/DDBJ whole genome shotgun (WGS) entry which is preliminary data.</text>
</comment>
<dbReference type="Gene3D" id="1.20.120.580">
    <property type="entry name" value="bsu32300-like"/>
    <property type="match status" value="1"/>
</dbReference>
<dbReference type="InterPro" id="IPR037038">
    <property type="entry name" value="HepT-like_sf"/>
</dbReference>
<name>A0A2M7Q7L3_9BACT</name>
<dbReference type="Proteomes" id="UP000230363">
    <property type="component" value="Unassembled WGS sequence"/>
</dbReference>
<evidence type="ECO:0008006" key="7">
    <source>
        <dbReference type="Google" id="ProtNLM"/>
    </source>
</evidence>
<dbReference type="PANTHER" id="PTHR33397">
    <property type="entry name" value="UPF0331 PROTEIN YUTE"/>
    <property type="match status" value="1"/>
</dbReference>
<dbReference type="GO" id="GO:0004540">
    <property type="term" value="F:RNA nuclease activity"/>
    <property type="evidence" value="ECO:0007669"/>
    <property type="project" value="InterPro"/>
</dbReference>